<dbReference type="Pfam" id="PF01196">
    <property type="entry name" value="Ribosomal_L17"/>
    <property type="match status" value="1"/>
</dbReference>
<organism evidence="7 8">
    <name type="scientific">Candidatus Alloenteromonas pullistercoris</name>
    <dbReference type="NCBI Taxonomy" id="2840785"/>
    <lineage>
        <taxon>Bacteria</taxon>
        <taxon>Bacillati</taxon>
        <taxon>Bacillota</taxon>
        <taxon>Bacillota incertae sedis</taxon>
        <taxon>Candidatus Alloenteromonas</taxon>
    </lineage>
</organism>
<evidence type="ECO:0000256" key="4">
    <source>
        <dbReference type="ARBA" id="ARBA00035494"/>
    </source>
</evidence>
<evidence type="ECO:0000256" key="3">
    <source>
        <dbReference type="ARBA" id="ARBA00023274"/>
    </source>
</evidence>
<reference evidence="7" key="2">
    <citation type="journal article" date="2021" name="PeerJ">
        <title>Extensive microbial diversity within the chicken gut microbiome revealed by metagenomics and culture.</title>
        <authorList>
            <person name="Gilroy R."/>
            <person name="Ravi A."/>
            <person name="Getino M."/>
            <person name="Pursley I."/>
            <person name="Horton D.L."/>
            <person name="Alikhan N.F."/>
            <person name="Baker D."/>
            <person name="Gharbi K."/>
            <person name="Hall N."/>
            <person name="Watson M."/>
            <person name="Adriaenssens E.M."/>
            <person name="Foster-Nyarko E."/>
            <person name="Jarju S."/>
            <person name="Secka A."/>
            <person name="Antonio M."/>
            <person name="Oren A."/>
            <person name="Chaudhuri R.R."/>
            <person name="La Ragione R."/>
            <person name="Hildebrand F."/>
            <person name="Pallen M.J."/>
        </authorList>
    </citation>
    <scope>NUCLEOTIDE SEQUENCE</scope>
    <source>
        <strain evidence="7">17113</strain>
    </source>
</reference>
<dbReference type="InterPro" id="IPR000456">
    <property type="entry name" value="Ribosomal_bL17"/>
</dbReference>
<sequence>MAAQGRKNVHGKAGVRFKAGYTASKNKSMLRNVVTDLILNEEVKVTSGVTKELKTLADRLVTWAKRGDLHSRRLAAQVVRPTVVDKDGKTALDKLFGEIGPRMANRNGGYTKAYKLGLRRGDSAEVTLVRWSDK</sequence>
<name>A0A9D9DGW2_9FIRM</name>
<accession>A0A9D9DGW2</accession>
<dbReference type="EMBL" id="JADINA010000027">
    <property type="protein sequence ID" value="MBO8426493.1"/>
    <property type="molecule type" value="Genomic_DNA"/>
</dbReference>
<dbReference type="AlphaFoldDB" id="A0A9D9DGW2"/>
<dbReference type="NCBIfam" id="TIGR00059">
    <property type="entry name" value="L17"/>
    <property type="match status" value="1"/>
</dbReference>
<dbReference type="GO" id="GO:0003735">
    <property type="term" value="F:structural constituent of ribosome"/>
    <property type="evidence" value="ECO:0007669"/>
    <property type="project" value="InterPro"/>
</dbReference>
<proteinExistence type="inferred from homology"/>
<evidence type="ECO:0000256" key="5">
    <source>
        <dbReference type="RuleBase" id="RU000660"/>
    </source>
</evidence>
<gene>
    <name evidence="7" type="primary">rplQ</name>
    <name evidence="7" type="ORF">IAC61_04140</name>
</gene>
<evidence type="ECO:0000313" key="8">
    <source>
        <dbReference type="Proteomes" id="UP000823634"/>
    </source>
</evidence>
<keyword evidence="2 5" id="KW-0689">Ribosomal protein</keyword>
<dbReference type="PANTHER" id="PTHR14413">
    <property type="entry name" value="RIBOSOMAL PROTEIN L17"/>
    <property type="match status" value="1"/>
</dbReference>
<dbReference type="GO" id="GO:0022625">
    <property type="term" value="C:cytosolic large ribosomal subunit"/>
    <property type="evidence" value="ECO:0007669"/>
    <property type="project" value="TreeGrafter"/>
</dbReference>
<dbReference type="SUPFAM" id="SSF64263">
    <property type="entry name" value="Prokaryotic ribosomal protein L17"/>
    <property type="match status" value="1"/>
</dbReference>
<protein>
    <recommendedName>
        <fullName evidence="4 6">50S ribosomal protein L17</fullName>
    </recommendedName>
</protein>
<evidence type="ECO:0000313" key="7">
    <source>
        <dbReference type="EMBL" id="MBO8426493.1"/>
    </source>
</evidence>
<dbReference type="Gene3D" id="3.90.1030.10">
    <property type="entry name" value="Ribosomal protein L17"/>
    <property type="match status" value="1"/>
</dbReference>
<dbReference type="InterPro" id="IPR036373">
    <property type="entry name" value="Ribosomal_bL17_sf"/>
</dbReference>
<reference evidence="7" key="1">
    <citation type="submission" date="2020-10" db="EMBL/GenBank/DDBJ databases">
        <authorList>
            <person name="Gilroy R."/>
        </authorList>
    </citation>
    <scope>NUCLEOTIDE SEQUENCE</scope>
    <source>
        <strain evidence="7">17113</strain>
    </source>
</reference>
<keyword evidence="3 5" id="KW-0687">Ribonucleoprotein</keyword>
<dbReference type="Proteomes" id="UP000823634">
    <property type="component" value="Unassembled WGS sequence"/>
</dbReference>
<evidence type="ECO:0000256" key="2">
    <source>
        <dbReference type="ARBA" id="ARBA00022980"/>
    </source>
</evidence>
<comment type="caution">
    <text evidence="7">The sequence shown here is derived from an EMBL/GenBank/DDBJ whole genome shotgun (WGS) entry which is preliminary data.</text>
</comment>
<comment type="similarity">
    <text evidence="1 5">Belongs to the bacterial ribosomal protein bL17 family.</text>
</comment>
<evidence type="ECO:0000256" key="1">
    <source>
        <dbReference type="ARBA" id="ARBA00008777"/>
    </source>
</evidence>
<evidence type="ECO:0000256" key="6">
    <source>
        <dbReference type="RuleBase" id="RU000661"/>
    </source>
</evidence>
<dbReference type="PANTHER" id="PTHR14413:SF16">
    <property type="entry name" value="LARGE RIBOSOMAL SUBUNIT PROTEIN BL17M"/>
    <property type="match status" value="1"/>
</dbReference>
<dbReference type="GO" id="GO:0006412">
    <property type="term" value="P:translation"/>
    <property type="evidence" value="ECO:0007669"/>
    <property type="project" value="InterPro"/>
</dbReference>